<organism evidence="1 2">
    <name type="scientific">Gynuella sunshinyii YC6258</name>
    <dbReference type="NCBI Taxonomy" id="1445510"/>
    <lineage>
        <taxon>Bacteria</taxon>
        <taxon>Pseudomonadati</taxon>
        <taxon>Pseudomonadota</taxon>
        <taxon>Gammaproteobacteria</taxon>
        <taxon>Oceanospirillales</taxon>
        <taxon>Saccharospirillaceae</taxon>
        <taxon>Gynuella</taxon>
    </lineage>
</organism>
<dbReference type="AlphaFoldDB" id="A0A0C5VGD3"/>
<evidence type="ECO:0000313" key="1">
    <source>
        <dbReference type="EMBL" id="AJQ93236.1"/>
    </source>
</evidence>
<dbReference type="RefSeq" id="WP_052830075.1">
    <property type="nucleotide sequence ID" value="NZ_CP007142.1"/>
</dbReference>
<keyword evidence="2" id="KW-1185">Reference proteome</keyword>
<dbReference type="Pfam" id="PF05489">
    <property type="entry name" value="Phage_tail_X"/>
    <property type="match status" value="2"/>
</dbReference>
<dbReference type="OrthoDB" id="8759063at2"/>
<dbReference type="HOGENOM" id="CLU_2232754_0_0_6"/>
<reference evidence="1 2" key="1">
    <citation type="submission" date="2014-01" db="EMBL/GenBank/DDBJ databases">
        <title>Full genme sequencing of cellulolytic bacterium Gynuella sunshinyii YC6258T gen. nov., sp. nov.</title>
        <authorList>
            <person name="Khan H."/>
            <person name="Chung E.J."/>
            <person name="Chung Y.R."/>
        </authorList>
    </citation>
    <scope>NUCLEOTIDE SEQUENCE [LARGE SCALE GENOMIC DNA]</scope>
    <source>
        <strain evidence="1 2">YC6258</strain>
    </source>
</reference>
<name>A0A0C5VGD3_9GAMM</name>
<dbReference type="STRING" id="1445510.YC6258_01188"/>
<protein>
    <submittedName>
        <fullName evidence="1">p2-like prophage tail protein X</fullName>
    </submittedName>
</protein>
<dbReference type="Proteomes" id="UP000032266">
    <property type="component" value="Chromosome"/>
</dbReference>
<accession>A0A0C5VGD3</accession>
<proteinExistence type="predicted"/>
<dbReference type="InterPro" id="IPR008861">
    <property type="entry name" value="GpX-like"/>
</dbReference>
<evidence type="ECO:0000313" key="2">
    <source>
        <dbReference type="Proteomes" id="UP000032266"/>
    </source>
</evidence>
<gene>
    <name evidence="1" type="ORF">YC6258_01188</name>
</gene>
<sequence>MAKYYHTKTGDMLDNICWQYYVKEINLGTAAMAVDPGLLTEPQLLENGFLLGPGSDLIIPGTVERVLQANPGLADYPLSLPAGLSILLPDLETSVEQDTSVKIWD</sequence>
<dbReference type="EMBL" id="CP007142">
    <property type="protein sequence ID" value="AJQ93236.1"/>
    <property type="molecule type" value="Genomic_DNA"/>
</dbReference>
<dbReference type="KEGG" id="gsn:YC6258_01188"/>